<dbReference type="RefSeq" id="XP_024338981.1">
    <property type="nucleotide sequence ID" value="XM_024485443.1"/>
</dbReference>
<name>A0A1X6N0P9_9APHY</name>
<dbReference type="AlphaFoldDB" id="A0A1X6N0P9"/>
<reference evidence="2 3" key="1">
    <citation type="submission" date="2017-04" db="EMBL/GenBank/DDBJ databases">
        <title>Genome Sequence of the Model Brown-Rot Fungus Postia placenta SB12.</title>
        <authorList>
            <consortium name="DOE Joint Genome Institute"/>
            <person name="Gaskell J."/>
            <person name="Kersten P."/>
            <person name="Larrondo L.F."/>
            <person name="Canessa P."/>
            <person name="Martinez D."/>
            <person name="Hibbett D."/>
            <person name="Schmoll M."/>
            <person name="Kubicek C.P."/>
            <person name="Martinez A.T."/>
            <person name="Yadav J."/>
            <person name="Master E."/>
            <person name="Magnuson J.K."/>
            <person name="James T."/>
            <person name="Yaver D."/>
            <person name="Berka R."/>
            <person name="Labutti K."/>
            <person name="Lipzen A."/>
            <person name="Aerts A."/>
            <person name="Barry K."/>
            <person name="Henrissat B."/>
            <person name="Blanchette R."/>
            <person name="Grigoriev I."/>
            <person name="Cullen D."/>
        </authorList>
    </citation>
    <scope>NUCLEOTIDE SEQUENCE [LARGE SCALE GENOMIC DNA]</scope>
    <source>
        <strain evidence="2 3">MAD-698-R-SB12</strain>
    </source>
</reference>
<dbReference type="Proteomes" id="UP000194127">
    <property type="component" value="Unassembled WGS sequence"/>
</dbReference>
<evidence type="ECO:0000256" key="1">
    <source>
        <dbReference type="SAM" id="Phobius"/>
    </source>
</evidence>
<organism evidence="2 3">
    <name type="scientific">Postia placenta MAD-698-R-SB12</name>
    <dbReference type="NCBI Taxonomy" id="670580"/>
    <lineage>
        <taxon>Eukaryota</taxon>
        <taxon>Fungi</taxon>
        <taxon>Dikarya</taxon>
        <taxon>Basidiomycota</taxon>
        <taxon>Agaricomycotina</taxon>
        <taxon>Agaricomycetes</taxon>
        <taxon>Polyporales</taxon>
        <taxon>Adustoporiaceae</taxon>
        <taxon>Rhodonia</taxon>
    </lineage>
</organism>
<feature type="transmembrane region" description="Helical" evidence="1">
    <location>
        <begin position="111"/>
        <end position="134"/>
    </location>
</feature>
<dbReference type="OrthoDB" id="2800435at2759"/>
<sequence>MAFYLRYRIWALIIDWRGRFGWHLWSLYSTISDVHDATAAQVLTVGDEILYMWRGRFVWTRMLFWLTSVEHMLYAVDRTGIGPLATTNVTDVPVRILILRLYVIYRCNRKLLLILCTLFAAELSIECVLLVKIFNNLKRTLTTS</sequence>
<gene>
    <name evidence="2" type="ORF">POSPLADRAFT_1142533</name>
</gene>
<dbReference type="GeneID" id="36330392"/>
<evidence type="ECO:0000313" key="3">
    <source>
        <dbReference type="Proteomes" id="UP000194127"/>
    </source>
</evidence>
<keyword evidence="1" id="KW-0812">Transmembrane</keyword>
<evidence type="ECO:0000313" key="2">
    <source>
        <dbReference type="EMBL" id="OSX62187.1"/>
    </source>
</evidence>
<keyword evidence="1" id="KW-1133">Transmembrane helix</keyword>
<keyword evidence="1" id="KW-0472">Membrane</keyword>
<dbReference type="EMBL" id="KZ110597">
    <property type="protein sequence ID" value="OSX62187.1"/>
    <property type="molecule type" value="Genomic_DNA"/>
</dbReference>
<proteinExistence type="predicted"/>
<keyword evidence="3" id="KW-1185">Reference proteome</keyword>
<protein>
    <submittedName>
        <fullName evidence="2">Uncharacterized protein</fullName>
    </submittedName>
</protein>
<accession>A0A1X6N0P9</accession>